<dbReference type="AlphaFoldDB" id="K0K9Q8"/>
<reference evidence="1 2" key="1">
    <citation type="journal article" date="2012" name="BMC Genomics">
        <title>Complete genome sequence of Saccharothrix espanaensis DSM 44229T and comparison to the other completely sequenced Pseudonocardiaceae.</title>
        <authorList>
            <person name="Strobel T."/>
            <person name="Al-Dilaimi A."/>
            <person name="Blom J."/>
            <person name="Gessner A."/>
            <person name="Kalinowski J."/>
            <person name="Luzhetska M."/>
            <person name="Puhler A."/>
            <person name="Szczepanowski R."/>
            <person name="Bechthold A."/>
            <person name="Ruckert C."/>
        </authorList>
    </citation>
    <scope>NUCLEOTIDE SEQUENCE [LARGE SCALE GENOMIC DNA]</scope>
    <source>
        <strain evidence="2">ATCC 51144 / DSM 44229 / JCM 9112 / NBRC 15066 / NRRL 15764</strain>
    </source>
</reference>
<dbReference type="HOGENOM" id="CLU_1298602_0_0_11"/>
<dbReference type="EMBL" id="HE804045">
    <property type="protein sequence ID" value="CCH33363.1"/>
    <property type="molecule type" value="Genomic_DNA"/>
</dbReference>
<gene>
    <name evidence="1" type="ordered locus">BN6_61100</name>
</gene>
<name>K0K9Q8_SACES</name>
<evidence type="ECO:0000313" key="2">
    <source>
        <dbReference type="Proteomes" id="UP000006281"/>
    </source>
</evidence>
<dbReference type="eggNOG" id="ENOG5033DQ0">
    <property type="taxonomic scope" value="Bacteria"/>
</dbReference>
<dbReference type="STRING" id="1179773.BN6_61100"/>
<dbReference type="Proteomes" id="UP000006281">
    <property type="component" value="Chromosome"/>
</dbReference>
<dbReference type="BioCyc" id="SESP1179773:BN6_RS29405-MONOMER"/>
<dbReference type="RefSeq" id="WP_015103474.1">
    <property type="nucleotide sequence ID" value="NC_019673.1"/>
</dbReference>
<proteinExistence type="predicted"/>
<protein>
    <submittedName>
        <fullName evidence="1">Uncharacterized protein</fullName>
    </submittedName>
</protein>
<organism evidence="1 2">
    <name type="scientific">Saccharothrix espanaensis (strain ATCC 51144 / DSM 44229 / JCM 9112 / NBRC 15066 / NRRL 15764)</name>
    <dbReference type="NCBI Taxonomy" id="1179773"/>
    <lineage>
        <taxon>Bacteria</taxon>
        <taxon>Bacillati</taxon>
        <taxon>Actinomycetota</taxon>
        <taxon>Actinomycetes</taxon>
        <taxon>Pseudonocardiales</taxon>
        <taxon>Pseudonocardiaceae</taxon>
        <taxon>Saccharothrix</taxon>
    </lineage>
</organism>
<keyword evidence="2" id="KW-1185">Reference proteome</keyword>
<accession>K0K9Q8</accession>
<dbReference type="OrthoDB" id="3631996at2"/>
<evidence type="ECO:0000313" key="1">
    <source>
        <dbReference type="EMBL" id="CCH33363.1"/>
    </source>
</evidence>
<sequence length="191" mass="20286">MPHPGSRTKTTDLWLLPEDEAQVGRRIGEVLPAAWMCSQPGPVGLHQVHLHATVEAAVGCGGVQAFLLLPAGAAAPDAVEVTDGVVTDPDLPHAAIVQLLRSRVRDEVFGCGRLAVRWSEPEVGPEVHRVLGEQTAEVWRAFRAATRPAALVDAGGRTLSGTRIGDAARELATRTGIPLTRNGGPHWHLAH</sequence>
<dbReference type="PATRIC" id="fig|1179773.3.peg.6154"/>
<dbReference type="KEGG" id="sesp:BN6_61100"/>